<dbReference type="Proteomes" id="UP000653565">
    <property type="component" value="Unassembled WGS sequence"/>
</dbReference>
<keyword evidence="2" id="KW-0843">Virulence</keyword>
<dbReference type="CDD" id="cd00118">
    <property type="entry name" value="LysM"/>
    <property type="match status" value="4"/>
</dbReference>
<reference evidence="5" key="1">
    <citation type="journal article" date="2020" name="bioRxiv">
        <title>Genomic and phenotypic heterogeneity of clinical isolates of the human pathogens Aspergillus fumigatus, Aspergillus lentulus and Aspergillus fumigatiaffinis.</title>
        <authorList>
            <person name="dos Santos R.A.C."/>
            <person name="Steenwyk J.L."/>
            <person name="Rivero-Menendez O."/>
            <person name="Mead M.E."/>
            <person name="Silva L.P."/>
            <person name="Bastos R.W."/>
            <person name="Alastruey-Izquierdo A."/>
            <person name="Goldman G.H."/>
            <person name="Rokas A."/>
        </authorList>
    </citation>
    <scope>NUCLEOTIDE SEQUENCE</scope>
    <source>
        <strain evidence="5">CNM-CM6805</strain>
    </source>
</reference>
<feature type="signal peptide" evidence="3">
    <location>
        <begin position="1"/>
        <end position="24"/>
    </location>
</feature>
<dbReference type="SMART" id="SM00257">
    <property type="entry name" value="LysM"/>
    <property type="match status" value="4"/>
</dbReference>
<feature type="domain" description="LysM" evidence="4">
    <location>
        <begin position="284"/>
        <end position="330"/>
    </location>
</feature>
<dbReference type="InterPro" id="IPR036779">
    <property type="entry name" value="LysM_dom_sf"/>
</dbReference>
<comment type="caution">
    <text evidence="5">The sequence shown here is derived from an EMBL/GenBank/DDBJ whole genome shotgun (WGS) entry which is preliminary data.</text>
</comment>
<dbReference type="InterPro" id="IPR018392">
    <property type="entry name" value="LysM"/>
</dbReference>
<dbReference type="Pfam" id="PF01476">
    <property type="entry name" value="LysM"/>
    <property type="match status" value="4"/>
</dbReference>
<evidence type="ECO:0000256" key="1">
    <source>
        <dbReference type="ARBA" id="ARBA00022669"/>
    </source>
</evidence>
<organism evidence="5 6">
    <name type="scientific">Aspergillus fumigatiaffinis</name>
    <dbReference type="NCBI Taxonomy" id="340414"/>
    <lineage>
        <taxon>Eukaryota</taxon>
        <taxon>Fungi</taxon>
        <taxon>Dikarya</taxon>
        <taxon>Ascomycota</taxon>
        <taxon>Pezizomycotina</taxon>
        <taxon>Eurotiomycetes</taxon>
        <taxon>Eurotiomycetidae</taxon>
        <taxon>Eurotiales</taxon>
        <taxon>Aspergillaceae</taxon>
        <taxon>Aspergillus</taxon>
        <taxon>Aspergillus subgen. Fumigati</taxon>
    </lineage>
</organism>
<protein>
    <recommendedName>
        <fullName evidence="4">LysM domain-containing protein</fullName>
    </recommendedName>
</protein>
<keyword evidence="3" id="KW-0732">Signal</keyword>
<feature type="chain" id="PRO_5034849338" description="LysM domain-containing protein" evidence="3">
    <location>
        <begin position="25"/>
        <end position="524"/>
    </location>
</feature>
<name>A0A8H4MGX0_9EURO</name>
<dbReference type="PANTHER" id="PTHR34997:SF1">
    <property type="entry name" value="PEPTIDOGLYCAN-BINDING LYSIN DOMAIN"/>
    <property type="match status" value="1"/>
</dbReference>
<accession>A0A8H4MGX0</accession>
<feature type="domain" description="LysM" evidence="4">
    <location>
        <begin position="234"/>
        <end position="279"/>
    </location>
</feature>
<feature type="domain" description="LysM" evidence="4">
    <location>
        <begin position="374"/>
        <end position="420"/>
    </location>
</feature>
<reference evidence="5" key="2">
    <citation type="submission" date="2020-04" db="EMBL/GenBank/DDBJ databases">
        <authorList>
            <person name="Santos R.A.C."/>
            <person name="Steenwyk J.L."/>
            <person name="Rivero-Menendez O."/>
            <person name="Mead M.E."/>
            <person name="Silva L.P."/>
            <person name="Bastos R.W."/>
            <person name="Alastruey-Izquierdo A."/>
            <person name="Goldman G.H."/>
            <person name="Rokas A."/>
        </authorList>
    </citation>
    <scope>NUCLEOTIDE SEQUENCE</scope>
    <source>
        <strain evidence="5">CNM-CM6805</strain>
    </source>
</reference>
<evidence type="ECO:0000313" key="5">
    <source>
        <dbReference type="EMBL" id="KAF4243480.1"/>
    </source>
</evidence>
<dbReference type="GO" id="GO:0008061">
    <property type="term" value="F:chitin binding"/>
    <property type="evidence" value="ECO:0007669"/>
    <property type="project" value="UniProtKB-KW"/>
</dbReference>
<evidence type="ECO:0000259" key="4">
    <source>
        <dbReference type="PROSITE" id="PS51782"/>
    </source>
</evidence>
<dbReference type="PROSITE" id="PS51782">
    <property type="entry name" value="LYSM"/>
    <property type="match status" value="4"/>
</dbReference>
<dbReference type="PANTHER" id="PTHR34997">
    <property type="entry name" value="AM15"/>
    <property type="match status" value="1"/>
</dbReference>
<dbReference type="EMBL" id="JAAAPX010000011">
    <property type="protein sequence ID" value="KAF4243480.1"/>
    <property type="molecule type" value="Genomic_DNA"/>
</dbReference>
<proteinExistence type="predicted"/>
<dbReference type="SUPFAM" id="SSF54106">
    <property type="entry name" value="LysM domain"/>
    <property type="match status" value="4"/>
</dbReference>
<keyword evidence="6" id="KW-1185">Reference proteome</keyword>
<evidence type="ECO:0000256" key="3">
    <source>
        <dbReference type="SAM" id="SignalP"/>
    </source>
</evidence>
<evidence type="ECO:0000313" key="6">
    <source>
        <dbReference type="Proteomes" id="UP000653565"/>
    </source>
</evidence>
<dbReference type="InterPro" id="IPR052210">
    <property type="entry name" value="LysM1-like"/>
</dbReference>
<dbReference type="AlphaFoldDB" id="A0A8H4MGX0"/>
<keyword evidence="1" id="KW-0147">Chitin-binding</keyword>
<sequence>MHLISSSRLPSLIVFALFLSRALSDIVIFEPGLIANSSDGAADGSLAPGCISAMEATIACDPYLRLQVMADAFSYLDPTVRNTMCTTACSQSLSKYHAAVQKACTGSPQPWADTPATLYGDQLWAQYNVSCFKDSKGNYCQDVIANLTLPAGDSSMASLDKSVVCSECILLLGQLIQSTPFSNYSPRMAKEWAAIQATCGVSYPTAVQPMTGNRTDLPGYAPPGYATAQCLTGKTYTVVSGDDCGKIASKQGVPRGSLMSINNILPDCSDLQVGQNLCIPNTCQLYTIQSGDTCMQITNASSITLPQLRAWNPFINAGCSNLIAGDQICVSQPGAVWTGTTIPGATVTKTGVYATETVAPPGPVAFGTTPKCGKYYQVNEGDYCQLIALNFTITVSLFEAINPQIDAGCSNLSPGLYYCVLPTADWNQTTTTTTSSYQTAPAPTPSGTTANCYEWYVVQSGDYCAKIESVYGITMAQLQQWNPDLKDDCSNLQLGDAYCVHGDPGGGTTPGNMAVRVRAFPTSP</sequence>
<evidence type="ECO:0000256" key="2">
    <source>
        <dbReference type="ARBA" id="ARBA00023026"/>
    </source>
</evidence>
<gene>
    <name evidence="5" type="ORF">CNMCM6805_000874</name>
</gene>
<feature type="domain" description="LysM" evidence="4">
    <location>
        <begin position="454"/>
        <end position="500"/>
    </location>
</feature>
<dbReference type="Gene3D" id="3.10.350.10">
    <property type="entry name" value="LysM domain"/>
    <property type="match status" value="4"/>
</dbReference>